<gene>
    <name evidence="2" type="ORF">Sspor_69780</name>
</gene>
<proteinExistence type="predicted"/>
<keyword evidence="3" id="KW-1185">Reference proteome</keyword>
<reference evidence="3" key="1">
    <citation type="submission" date="2023-07" db="EMBL/GenBank/DDBJ databases">
        <title>Whole genome shotgun sequence of Streptomyces spororaveus NBRC 15456.</title>
        <authorList>
            <person name="Komaki H."/>
            <person name="Tamura T."/>
        </authorList>
    </citation>
    <scope>NUCLEOTIDE SEQUENCE [LARGE SCALE GENOMIC DNA]</scope>
    <source>
        <strain evidence="3">NBRC 15456</strain>
    </source>
</reference>
<dbReference type="EMBL" id="BNED01000005">
    <property type="protein sequence ID" value="GHI81417.1"/>
    <property type="molecule type" value="Genomic_DNA"/>
</dbReference>
<evidence type="ECO:0008006" key="4">
    <source>
        <dbReference type="Google" id="ProtNLM"/>
    </source>
</evidence>
<feature type="compositionally biased region" description="Pro residues" evidence="1">
    <location>
        <begin position="188"/>
        <end position="219"/>
    </location>
</feature>
<organism evidence="2 3">
    <name type="scientific">Streptomyces spororaveus</name>
    <dbReference type="NCBI Taxonomy" id="284039"/>
    <lineage>
        <taxon>Bacteria</taxon>
        <taxon>Bacillati</taxon>
        <taxon>Actinomycetota</taxon>
        <taxon>Actinomycetes</taxon>
        <taxon>Kitasatosporales</taxon>
        <taxon>Streptomycetaceae</taxon>
        <taxon>Streptomyces</taxon>
    </lineage>
</organism>
<name>A0ABQ3TLW3_9ACTN</name>
<evidence type="ECO:0000256" key="1">
    <source>
        <dbReference type="SAM" id="MobiDB-lite"/>
    </source>
</evidence>
<evidence type="ECO:0000313" key="3">
    <source>
        <dbReference type="Proteomes" id="UP000608522"/>
    </source>
</evidence>
<sequence>MIRPEQVWQSKPEAAVTEQQEASEDAVMTRIGQAVILLHAGDREEARNRLGEIWSEIGEEGDSLHRCTLAHYMADAQDDPADELAWDLRALTAAAAADRPDDGPGTGPPQDGRPVRWEPHPAMRVFYPSLHLSLAADYMKLQRPEAARVHLARARAATGALADDGYGNGVRVAIARLERRLATEPGSGPGPGPAAGPGPRPGPRPGHGPGPKPFPEQSP</sequence>
<dbReference type="Proteomes" id="UP000608522">
    <property type="component" value="Unassembled WGS sequence"/>
</dbReference>
<evidence type="ECO:0000313" key="2">
    <source>
        <dbReference type="EMBL" id="GHI81417.1"/>
    </source>
</evidence>
<accession>A0ABQ3TLW3</accession>
<feature type="region of interest" description="Disordered" evidence="1">
    <location>
        <begin position="96"/>
        <end position="117"/>
    </location>
</feature>
<comment type="caution">
    <text evidence="2">The sequence shown here is derived from an EMBL/GenBank/DDBJ whole genome shotgun (WGS) entry which is preliminary data.</text>
</comment>
<protein>
    <recommendedName>
        <fullName evidence="4">Tetratricopeptide repeat protein</fullName>
    </recommendedName>
</protein>
<feature type="region of interest" description="Disordered" evidence="1">
    <location>
        <begin position="1"/>
        <end position="21"/>
    </location>
</feature>
<feature type="region of interest" description="Disordered" evidence="1">
    <location>
        <begin position="179"/>
        <end position="219"/>
    </location>
</feature>